<feature type="compositionally biased region" description="Low complexity" evidence="4">
    <location>
        <begin position="1226"/>
        <end position="1245"/>
    </location>
</feature>
<keyword evidence="3" id="KW-0460">Magnesium</keyword>
<feature type="region of interest" description="Disordered" evidence="4">
    <location>
        <begin position="1462"/>
        <end position="1482"/>
    </location>
</feature>
<dbReference type="SUPFAM" id="SSF101478">
    <property type="entry name" value="ADP-ribosylglycohydrolase"/>
    <property type="match status" value="3"/>
</dbReference>
<feature type="compositionally biased region" description="Low complexity" evidence="4">
    <location>
        <begin position="646"/>
        <end position="661"/>
    </location>
</feature>
<accession>A0A099D1M0</accession>
<comment type="cofactor">
    <cofactor evidence="3">
        <name>Mg(2+)</name>
        <dbReference type="ChEBI" id="CHEBI:18420"/>
    </cofactor>
    <text evidence="3">Binds 2 magnesium ions per subunit.</text>
</comment>
<reference evidence="7 8" key="1">
    <citation type="journal article" date="2014" name="PLoS ONE">
        <title>Identification and Characterization of a New Erythromycin Biosynthetic Gene Cluster in Actinopolyspora erythraea YIM90600, a Novel Erythronolide-Producing Halophilic Actinomycete Isolated from Salt Field.</title>
        <authorList>
            <person name="Chen D."/>
            <person name="Feng J."/>
            <person name="Huang L."/>
            <person name="Zhang Q."/>
            <person name="Wu J."/>
            <person name="Zhu X."/>
            <person name="Duan Y."/>
            <person name="Xu Z."/>
        </authorList>
    </citation>
    <scope>NUCLEOTIDE SEQUENCE [LARGE SCALE GENOMIC DNA]</scope>
    <source>
        <strain evidence="7 8">YIM90600</strain>
    </source>
</reference>
<feature type="binding site" evidence="3">
    <location>
        <position position="750"/>
    </location>
    <ligand>
        <name>Mg(2+)</name>
        <dbReference type="ChEBI" id="CHEBI:18420"/>
        <label>1</label>
    </ligand>
</feature>
<gene>
    <name evidence="6" type="ORF">CDG81_06130</name>
    <name evidence="7" type="ORF">IL38_21150</name>
</gene>
<name>A0A099D1M0_9ACTN</name>
<dbReference type="InterPro" id="IPR036705">
    <property type="entry name" value="Ribosyl_crysJ1_sf"/>
</dbReference>
<feature type="compositionally biased region" description="Pro residues" evidence="4">
    <location>
        <begin position="208"/>
        <end position="236"/>
    </location>
</feature>
<feature type="region of interest" description="Disordered" evidence="4">
    <location>
        <begin position="603"/>
        <end position="628"/>
    </location>
</feature>
<keyword evidence="2" id="KW-0378">Hydrolase</keyword>
<protein>
    <recommendedName>
        <fullName evidence="5">SseB protein N-terminal domain-containing protein</fullName>
    </recommendedName>
</protein>
<feature type="compositionally biased region" description="Low complexity" evidence="4">
    <location>
        <begin position="1151"/>
        <end position="1167"/>
    </location>
</feature>
<evidence type="ECO:0000256" key="4">
    <source>
        <dbReference type="SAM" id="MobiDB-lite"/>
    </source>
</evidence>
<dbReference type="Pfam" id="PF03747">
    <property type="entry name" value="ADP_ribosyl_GH"/>
    <property type="match status" value="3"/>
</dbReference>
<sequence length="1688" mass="178507">MREQAAQQPNSWLYVVDPIFTDPNAEVPPWGFIGGFRVDEHGEITSDFSPNPNYRPSPVALRLPAPTNDVERALQLTTTGYAPSQTLLGALLEAELILFAQPQGEGLFTFEHQSGRNQLQVFTSEGHLPHNWTSWQRMSGRALAELRPVSTDLQVNPLSPAKARVPCEDLIRAAGIPLQAHASAPRNGAEATTVLTDVGPHHRAAQPAPAPPPGTPAKPTAPQPSPETPPAGPPAAPTGNTTAPAADSRGDPAEETELGETGRRLLGSLLAAAAGDALGAPVEFYPVEQIRNRYGAAGVTDYDRDDQQRGSFTDDSQLMLFALEGFVRGHIAVRQGVAETPLPAVQLALQRWLHSQGYSWTRVAGPFSATHPEPDGWLVERAELFAVRSPASSSISALREFASSGVPGTVERPLHHSGTHGAVLRGVGAALWSDDADEVFELAACAAALTHGEPDGYLPAGTFAVLLRELLHGTAPSEALNEARRVLSEHVAGSATEQALTAAVNLAEHGRPTPERIKDALGGGWSGPEALSIAVCALLSTENLADAVLLAVNHSGDSDSTGAICGSLAGARYGRDALPGTWLRDLRGRETIEILGRDALLEFTAEPPDDPTWRHRYPGRRDTSELPFSTDFPAVLTTGAEEHALPGAEDSAAEPSEAAGETDQAAGTPPESGAEADTPSTTDSEVPAGRDRATTEVAREPVLGCLLGGAVGDALGYVVEFDSMRTIRERFGPDGITGFERTDGPARISDDTQMTLFTLEGLVRAGHGLRRGLATDPVELVQHAYQRWLYTQGFDREQVSGPGCPEPDGWLLSQQELFNRRAPGATCVKALHGFAAGGVPGSVDNPLNDSKGCGAVMRAAPAALWSADTAEVFRVGAETGVLTHGHPSGYLPAGTLAVLVRRLLEGDTLRQALDTAMSHLSSWDGHEETTDSLLRARELVSLGTPGPEVIEQQLGGGWVGEEALAIAVYAALSHPDSFADAVRLAANHSGDSDSTAAVCGNIMGSALSAERIPAEWLAALELREVIERLARDAELEFGTDTPPESEWQRRYPLPSHGSTSATSPRWPLRTGALVEATKDHDAEEPSALPEPGEEQFEPDEEGTEETSTAEAEVEAGETGRSERHEDEQRDSSSETARTEAPAGTTAPEGSFPPATEFATAADFAATDISSFEDADTPVEEDELVSTMAEENLHTTERSASTGEERGTGMSERRAERATTEDEDGTETTTTEGTSEEASSPAAPTTRGTDGPPEASEEADDALSEEDLSEEETRLLTAWRKLRESPEEVPAELAGELRELTVRAFGAERAALLFGERNEETAESEVLVRETPLRLEFDERLAGCVLGAACGDAFAAPWMLGRADRLERSESIELAEAFGGSGRGTAITQQLAFVLAGTIRAEVLERRHAAETTHVVSVHHALRHWVRTQGVTVEPPATTDWLSQCSELNAQRFPDHAGTAALAEAHTRESVPSPADPPNDDAGFLATARATPLGLFAPDIGTAFTLGAETAALTHGAPDGYLPAGALAALSNALLRGEALADAVGTVLAELDKYAGGDNTAEALRSAVRLARRGTPTPETLRSLGTGWYGPGALGIGVLAALSYPDSWRRAVVLAAGHAGNSAATAAVCGAVLGASRGSGALPAKWLDRLEVREILDRLLADRRNVPTITPEGKLPSWARAYVADDERN</sequence>
<feature type="binding site" evidence="3">
    <location>
        <position position="991"/>
    </location>
    <ligand>
        <name>Mg(2+)</name>
        <dbReference type="ChEBI" id="CHEBI:18420"/>
        <label>1</label>
    </ligand>
</feature>
<dbReference type="InterPro" id="IPR047659">
    <property type="entry name" value="T7SS_assoc"/>
</dbReference>
<dbReference type="NCBIfam" id="NF033532">
    <property type="entry name" value="lone7para_assoc"/>
    <property type="match status" value="1"/>
</dbReference>
<feature type="compositionally biased region" description="Basic and acidic residues" evidence="4">
    <location>
        <begin position="1190"/>
        <end position="1219"/>
    </location>
</feature>
<dbReference type="InterPro" id="IPR009839">
    <property type="entry name" value="SseB_N"/>
</dbReference>
<dbReference type="Gene3D" id="1.10.4080.10">
    <property type="entry name" value="ADP-ribosylation/Crystallin J1"/>
    <property type="match status" value="3"/>
</dbReference>
<keyword evidence="8" id="KW-1185">Reference proteome</keyword>
<dbReference type="PANTHER" id="PTHR16222">
    <property type="entry name" value="ADP-RIBOSYLGLYCOHYDROLASE"/>
    <property type="match status" value="1"/>
</dbReference>
<feature type="region of interest" description="Disordered" evidence="4">
    <location>
        <begin position="1036"/>
        <end position="1271"/>
    </location>
</feature>
<dbReference type="EMBL" id="CP022752">
    <property type="protein sequence ID" value="ASU77956.1"/>
    <property type="molecule type" value="Genomic_DNA"/>
</dbReference>
<feature type="domain" description="SseB protein N-terminal" evidence="5">
    <location>
        <begin position="72"/>
        <end position="170"/>
    </location>
</feature>
<organism evidence="6 9">
    <name type="scientific">Actinopolyspora erythraea</name>
    <dbReference type="NCBI Taxonomy" id="414996"/>
    <lineage>
        <taxon>Bacteria</taxon>
        <taxon>Bacillati</taxon>
        <taxon>Actinomycetota</taxon>
        <taxon>Actinomycetes</taxon>
        <taxon>Actinopolysporales</taxon>
        <taxon>Actinopolysporaceae</taxon>
        <taxon>Actinopolyspora</taxon>
    </lineage>
</organism>
<feature type="compositionally biased region" description="Acidic residues" evidence="4">
    <location>
        <begin position="1170"/>
        <end position="1183"/>
    </location>
</feature>
<dbReference type="InterPro" id="IPR005502">
    <property type="entry name" value="Ribosyl_crysJ1"/>
</dbReference>
<evidence type="ECO:0000313" key="9">
    <source>
        <dbReference type="Proteomes" id="UP000215043"/>
    </source>
</evidence>
<feature type="binding site" evidence="3">
    <location>
        <position position="749"/>
    </location>
    <ligand>
        <name>Mg(2+)</name>
        <dbReference type="ChEBI" id="CHEBI:18420"/>
        <label>1</label>
    </ligand>
</feature>
<dbReference type="OrthoDB" id="5164467at2"/>
<dbReference type="KEGG" id="aey:CDG81_06130"/>
<dbReference type="PANTHER" id="PTHR16222:SF24">
    <property type="entry name" value="ADP-RIBOSYLHYDROLASE ARH3"/>
    <property type="match status" value="1"/>
</dbReference>
<feature type="binding site" evidence="3">
    <location>
        <position position="751"/>
    </location>
    <ligand>
        <name>Mg(2+)</name>
        <dbReference type="ChEBI" id="CHEBI:18420"/>
        <label>1</label>
    </ligand>
</feature>
<feature type="compositionally biased region" description="Low complexity" evidence="4">
    <location>
        <begin position="237"/>
        <end position="246"/>
    </location>
</feature>
<feature type="compositionally biased region" description="Basic and acidic residues" evidence="4">
    <location>
        <begin position="1117"/>
        <end position="1132"/>
    </location>
</feature>
<feature type="region of interest" description="Disordered" evidence="4">
    <location>
        <begin position="644"/>
        <end position="695"/>
    </location>
</feature>
<feature type="binding site" evidence="3">
    <location>
        <position position="993"/>
    </location>
    <ligand>
        <name>Mg(2+)</name>
        <dbReference type="ChEBI" id="CHEBI:18420"/>
        <label>1</label>
    </ligand>
</feature>
<feature type="binding site" evidence="3">
    <location>
        <position position="994"/>
    </location>
    <ligand>
        <name>Mg(2+)</name>
        <dbReference type="ChEBI" id="CHEBI:18420"/>
        <label>1</label>
    </ligand>
</feature>
<evidence type="ECO:0000256" key="3">
    <source>
        <dbReference type="PIRSR" id="PIRSR605502-1"/>
    </source>
</evidence>
<comment type="similarity">
    <text evidence="1">Belongs to the ADP-ribosylglycohydrolase family.</text>
</comment>
<evidence type="ECO:0000259" key="5">
    <source>
        <dbReference type="Pfam" id="PF07179"/>
    </source>
</evidence>
<dbReference type="eggNOG" id="COG1397">
    <property type="taxonomic scope" value="Bacteria"/>
</dbReference>
<proteinExistence type="inferred from homology"/>
<dbReference type="InterPro" id="IPR050792">
    <property type="entry name" value="ADP-ribosylglycohydrolase"/>
</dbReference>
<evidence type="ECO:0000313" key="7">
    <source>
        <dbReference type="EMBL" id="KGI79717.1"/>
    </source>
</evidence>
<dbReference type="GO" id="GO:0046872">
    <property type="term" value="F:metal ion binding"/>
    <property type="evidence" value="ECO:0007669"/>
    <property type="project" value="UniProtKB-KW"/>
</dbReference>
<dbReference type="HOGENOM" id="CLU_240000_0_0_11"/>
<evidence type="ECO:0000313" key="8">
    <source>
        <dbReference type="Proteomes" id="UP000029737"/>
    </source>
</evidence>
<dbReference type="EMBL" id="JPMV01000039">
    <property type="protein sequence ID" value="KGI79717.1"/>
    <property type="molecule type" value="Genomic_DNA"/>
</dbReference>
<dbReference type="Proteomes" id="UP000215043">
    <property type="component" value="Chromosome"/>
</dbReference>
<feature type="region of interest" description="Disordered" evidence="4">
    <location>
        <begin position="200"/>
        <end position="258"/>
    </location>
</feature>
<dbReference type="GO" id="GO:0016787">
    <property type="term" value="F:hydrolase activity"/>
    <property type="evidence" value="ECO:0007669"/>
    <property type="project" value="UniProtKB-KW"/>
</dbReference>
<dbReference type="Proteomes" id="UP000029737">
    <property type="component" value="Unassembled WGS sequence"/>
</dbReference>
<dbReference type="Pfam" id="PF07179">
    <property type="entry name" value="SseB"/>
    <property type="match status" value="1"/>
</dbReference>
<feature type="compositionally biased region" description="Acidic residues" evidence="4">
    <location>
        <begin position="1254"/>
        <end position="1269"/>
    </location>
</feature>
<reference evidence="6 9" key="2">
    <citation type="submission" date="2017-08" db="EMBL/GenBank/DDBJ databases">
        <title>The complete genome sequence of moderately halophilic actinomycete Actinopolyspora erythraea YIM 90600, the producer of novel erythromycin, novel actinopolysporins A-C and tubercidin.</title>
        <authorList>
            <person name="Yin M."/>
            <person name="Tang S."/>
        </authorList>
    </citation>
    <scope>NUCLEOTIDE SEQUENCE [LARGE SCALE GENOMIC DNA]</scope>
    <source>
        <strain evidence="6 9">YIM 90600</strain>
    </source>
</reference>
<evidence type="ECO:0000256" key="1">
    <source>
        <dbReference type="ARBA" id="ARBA00010702"/>
    </source>
</evidence>
<feature type="compositionally biased region" description="Acidic residues" evidence="4">
    <location>
        <begin position="1091"/>
        <end position="1104"/>
    </location>
</feature>
<evidence type="ECO:0000313" key="6">
    <source>
        <dbReference type="EMBL" id="ASU77956.1"/>
    </source>
</evidence>
<evidence type="ECO:0000256" key="2">
    <source>
        <dbReference type="ARBA" id="ARBA00022801"/>
    </source>
</evidence>
<keyword evidence="3" id="KW-0479">Metal-binding</keyword>